<dbReference type="Pfam" id="PF01757">
    <property type="entry name" value="Acyl_transf_3"/>
    <property type="match status" value="1"/>
</dbReference>
<organism evidence="11 12">
    <name type="scientific">Kineosporia succinea</name>
    <dbReference type="NCBI Taxonomy" id="84632"/>
    <lineage>
        <taxon>Bacteria</taxon>
        <taxon>Bacillati</taxon>
        <taxon>Actinomycetota</taxon>
        <taxon>Actinomycetes</taxon>
        <taxon>Kineosporiales</taxon>
        <taxon>Kineosporiaceae</taxon>
        <taxon>Kineosporia</taxon>
    </lineage>
</organism>
<feature type="transmembrane region" description="Helical" evidence="8">
    <location>
        <begin position="168"/>
        <end position="184"/>
    </location>
</feature>
<feature type="transmembrane region" description="Helical" evidence="8">
    <location>
        <begin position="97"/>
        <end position="116"/>
    </location>
</feature>
<dbReference type="InterPro" id="IPR043968">
    <property type="entry name" value="SGNH"/>
</dbReference>
<proteinExistence type="predicted"/>
<name>A0ABT9P423_9ACTN</name>
<dbReference type="RefSeq" id="WP_307242043.1">
    <property type="nucleotide sequence ID" value="NZ_JAUSQZ010000001.1"/>
</dbReference>
<feature type="transmembrane region" description="Helical" evidence="8">
    <location>
        <begin position="337"/>
        <end position="354"/>
    </location>
</feature>
<gene>
    <name evidence="11" type="ORF">J2S57_002569</name>
</gene>
<evidence type="ECO:0000256" key="4">
    <source>
        <dbReference type="ARBA" id="ARBA00022692"/>
    </source>
</evidence>
<feature type="transmembrane region" description="Helical" evidence="8">
    <location>
        <begin position="310"/>
        <end position="331"/>
    </location>
</feature>
<evidence type="ECO:0000313" key="12">
    <source>
        <dbReference type="Proteomes" id="UP001235712"/>
    </source>
</evidence>
<feature type="transmembrane region" description="Helical" evidence="8">
    <location>
        <begin position="279"/>
        <end position="298"/>
    </location>
</feature>
<dbReference type="InterPro" id="IPR050879">
    <property type="entry name" value="Acyltransferase_3"/>
</dbReference>
<evidence type="ECO:0000256" key="1">
    <source>
        <dbReference type="ARBA" id="ARBA00004651"/>
    </source>
</evidence>
<evidence type="ECO:0000259" key="9">
    <source>
        <dbReference type="Pfam" id="PF01757"/>
    </source>
</evidence>
<keyword evidence="5 8" id="KW-1133">Transmembrane helix</keyword>
<dbReference type="InterPro" id="IPR036514">
    <property type="entry name" value="SGNH_hydro_sf"/>
</dbReference>
<keyword evidence="12" id="KW-1185">Reference proteome</keyword>
<evidence type="ECO:0000259" key="10">
    <source>
        <dbReference type="Pfam" id="PF19040"/>
    </source>
</evidence>
<feature type="transmembrane region" description="Helical" evidence="8">
    <location>
        <begin position="214"/>
        <end position="236"/>
    </location>
</feature>
<dbReference type="Pfam" id="PF19040">
    <property type="entry name" value="SGNH"/>
    <property type="match status" value="1"/>
</dbReference>
<evidence type="ECO:0000313" key="11">
    <source>
        <dbReference type="EMBL" id="MDP9826820.1"/>
    </source>
</evidence>
<evidence type="ECO:0000256" key="8">
    <source>
        <dbReference type="SAM" id="Phobius"/>
    </source>
</evidence>
<sequence length="701" mass="75405">MSIGSIPAQGLRITPVDDVKPAPRPGFRPDIEGLRALAVLLVVLYHCGVSTFSGGYVGVDVFFVISGYLITSHLAREVAETGRLRIGRFYARRALRLLPAATLVLVATLVAAWIWMPPLRMRALATDAVAAAGYLINVRLIQVGNDYRSASASPSPLQHFWSLAVEEQFYLVIPLLALIGLVLLRRRAVFALLLGVLVTASFAGSVLTSQTSSVAAYFGTPTRAWELGAGSLLALVLPRFPPSFLRHVLRYGGFVGLSAIAYAAVSFGPTTPFPGWRAVIPVLGTVLVVAAGSNRLLARPALQFVGARSYSFYLWHWPALMIAPYLLGREIGTPEKLLVAVAAFGLACAGYSLIEQPLRHHPHLRTHVWSAAGLAVGLTALTVGLAALAPAVPARQTQGEGLATGLSLEGPPSQSYRALTRRLRAASVTTALPANLEPSLEDAAGDDPAIARDGCLVAVPDTTTPKRCEHLGAPDASTTVVLFGDSHAAQWYPALSRLAREKHWRLAVFTKVMCSPADVRLYADRYSGDYRTCTTWREHSVNRIRSLKADLVVTTSIADRLDLVAGLDDVDATWAQGWATTLNRLRHRGSRLVFLADTPRAKADVPECLSQNPKNVQACAQSPEQAALSPQRTLIAAAARRAGARVVDPTPWFCDDSSCPVVVGNTLIYRDDNHVTGRYARALAPLLGEELRQDLSSTSLP</sequence>
<keyword evidence="3" id="KW-0808">Transferase</keyword>
<dbReference type="Gene3D" id="3.40.50.1110">
    <property type="entry name" value="SGNH hydrolase"/>
    <property type="match status" value="1"/>
</dbReference>
<accession>A0ABT9P423</accession>
<dbReference type="PANTHER" id="PTHR23028">
    <property type="entry name" value="ACETYLTRANSFERASE"/>
    <property type="match status" value="1"/>
</dbReference>
<feature type="domain" description="SGNH" evidence="10">
    <location>
        <begin position="466"/>
        <end position="687"/>
    </location>
</feature>
<dbReference type="PANTHER" id="PTHR23028:SF53">
    <property type="entry name" value="ACYL_TRANSF_3 DOMAIN-CONTAINING PROTEIN"/>
    <property type="match status" value="1"/>
</dbReference>
<evidence type="ECO:0000256" key="5">
    <source>
        <dbReference type="ARBA" id="ARBA00022989"/>
    </source>
</evidence>
<feature type="transmembrane region" description="Helical" evidence="8">
    <location>
        <begin position="366"/>
        <end position="388"/>
    </location>
</feature>
<feature type="transmembrane region" description="Helical" evidence="8">
    <location>
        <begin position="58"/>
        <end position="76"/>
    </location>
</feature>
<feature type="domain" description="Acyltransferase 3" evidence="9">
    <location>
        <begin position="30"/>
        <end position="347"/>
    </location>
</feature>
<dbReference type="Proteomes" id="UP001235712">
    <property type="component" value="Unassembled WGS sequence"/>
</dbReference>
<reference evidence="11 12" key="1">
    <citation type="submission" date="2023-07" db="EMBL/GenBank/DDBJ databases">
        <title>Sequencing the genomes of 1000 actinobacteria strains.</title>
        <authorList>
            <person name="Klenk H.-P."/>
        </authorList>
    </citation>
    <scope>NUCLEOTIDE SEQUENCE [LARGE SCALE GENOMIC DNA]</scope>
    <source>
        <strain evidence="11 12">DSM 44388</strain>
    </source>
</reference>
<keyword evidence="2" id="KW-1003">Cell membrane</keyword>
<evidence type="ECO:0000256" key="7">
    <source>
        <dbReference type="ARBA" id="ARBA00023315"/>
    </source>
</evidence>
<evidence type="ECO:0000256" key="2">
    <source>
        <dbReference type="ARBA" id="ARBA00022475"/>
    </source>
</evidence>
<comment type="caution">
    <text evidence="11">The sequence shown here is derived from an EMBL/GenBank/DDBJ whole genome shotgun (WGS) entry which is preliminary data.</text>
</comment>
<dbReference type="EMBL" id="JAUSQZ010000001">
    <property type="protein sequence ID" value="MDP9826820.1"/>
    <property type="molecule type" value="Genomic_DNA"/>
</dbReference>
<evidence type="ECO:0000256" key="6">
    <source>
        <dbReference type="ARBA" id="ARBA00023136"/>
    </source>
</evidence>
<keyword evidence="7" id="KW-0012">Acyltransferase</keyword>
<dbReference type="InterPro" id="IPR002656">
    <property type="entry name" value="Acyl_transf_3_dom"/>
</dbReference>
<keyword evidence="4 8" id="KW-0812">Transmembrane</keyword>
<comment type="subcellular location">
    <subcellularLocation>
        <location evidence="1">Cell membrane</location>
        <topology evidence="1">Multi-pass membrane protein</topology>
    </subcellularLocation>
</comment>
<dbReference type="SUPFAM" id="SSF52266">
    <property type="entry name" value="SGNH hydrolase"/>
    <property type="match status" value="1"/>
</dbReference>
<keyword evidence="6 8" id="KW-0472">Membrane</keyword>
<protein>
    <submittedName>
        <fullName evidence="11">Peptidoglycan/LPS O-acetylase OafA/YrhL</fullName>
    </submittedName>
</protein>
<feature type="transmembrane region" description="Helical" evidence="8">
    <location>
        <begin position="248"/>
        <end position="267"/>
    </location>
</feature>
<evidence type="ECO:0000256" key="3">
    <source>
        <dbReference type="ARBA" id="ARBA00022679"/>
    </source>
</evidence>
<feature type="transmembrane region" description="Helical" evidence="8">
    <location>
        <begin position="189"/>
        <end position="208"/>
    </location>
</feature>